<keyword evidence="1" id="KW-1133">Transmembrane helix</keyword>
<dbReference type="OrthoDB" id="266179at2"/>
<evidence type="ECO:0000256" key="1">
    <source>
        <dbReference type="SAM" id="Phobius"/>
    </source>
</evidence>
<evidence type="ECO:0008006" key="4">
    <source>
        <dbReference type="Google" id="ProtNLM"/>
    </source>
</evidence>
<dbReference type="RefSeq" id="WP_145170479.1">
    <property type="nucleotide sequence ID" value="NZ_CP037422.1"/>
</dbReference>
<organism evidence="2 3">
    <name type="scientific">Gimesia aquarii</name>
    <dbReference type="NCBI Taxonomy" id="2527964"/>
    <lineage>
        <taxon>Bacteria</taxon>
        <taxon>Pseudomonadati</taxon>
        <taxon>Planctomycetota</taxon>
        <taxon>Planctomycetia</taxon>
        <taxon>Planctomycetales</taxon>
        <taxon>Planctomycetaceae</taxon>
        <taxon>Gimesia</taxon>
    </lineage>
</organism>
<evidence type="ECO:0000313" key="3">
    <source>
        <dbReference type="Proteomes" id="UP000318384"/>
    </source>
</evidence>
<sequence>MFGRENQNEESSFGWIISLIFWIFLFIAASLFASIVLAPRYLSYLNLRNEYHANQVRLVTLENQVEYLRQVAHSLEHDSEFRSEVARVDFDAVRPGEERIAVEPNLALDIPEWNPNHKIPLTNGFWYLPILKVLSENQKVRSSILLIAATIVVLSFTFLHESQSRQLETITRSTRNMVGFVLSRYRISEEFLEEEGRE</sequence>
<evidence type="ECO:0000313" key="2">
    <source>
        <dbReference type="EMBL" id="QDU06921.1"/>
    </source>
</evidence>
<feature type="transmembrane region" description="Helical" evidence="1">
    <location>
        <begin position="140"/>
        <end position="159"/>
    </location>
</feature>
<reference evidence="2 3" key="1">
    <citation type="submission" date="2019-03" db="EMBL/GenBank/DDBJ databases">
        <title>Deep-cultivation of Planctomycetes and their phenomic and genomic characterization uncovers novel biology.</title>
        <authorList>
            <person name="Wiegand S."/>
            <person name="Jogler M."/>
            <person name="Boedeker C."/>
            <person name="Pinto D."/>
            <person name="Vollmers J."/>
            <person name="Rivas-Marin E."/>
            <person name="Kohn T."/>
            <person name="Peeters S.H."/>
            <person name="Heuer A."/>
            <person name="Rast P."/>
            <person name="Oberbeckmann S."/>
            <person name="Bunk B."/>
            <person name="Jeske O."/>
            <person name="Meyerdierks A."/>
            <person name="Storesund J.E."/>
            <person name="Kallscheuer N."/>
            <person name="Luecker S."/>
            <person name="Lage O.M."/>
            <person name="Pohl T."/>
            <person name="Merkel B.J."/>
            <person name="Hornburger P."/>
            <person name="Mueller R.-W."/>
            <person name="Bruemmer F."/>
            <person name="Labrenz M."/>
            <person name="Spormann A.M."/>
            <person name="Op den Camp H."/>
            <person name="Overmann J."/>
            <person name="Amann R."/>
            <person name="Jetten M.S.M."/>
            <person name="Mascher T."/>
            <person name="Medema M.H."/>
            <person name="Devos D.P."/>
            <person name="Kaster A.-K."/>
            <person name="Ovreas L."/>
            <person name="Rohde M."/>
            <person name="Galperin M.Y."/>
            <person name="Jogler C."/>
        </authorList>
    </citation>
    <scope>NUCLEOTIDE SEQUENCE [LARGE SCALE GENOMIC DNA]</scope>
    <source>
        <strain evidence="2 3">V202</strain>
    </source>
</reference>
<protein>
    <recommendedName>
        <fullName evidence="4">Septum formation initiator</fullName>
    </recommendedName>
</protein>
<keyword evidence="1" id="KW-0472">Membrane</keyword>
<accession>A0A517WNT0</accession>
<name>A0A517WNT0_9PLAN</name>
<keyword evidence="1" id="KW-0812">Transmembrane</keyword>
<gene>
    <name evidence="2" type="ORF">V202x_02650</name>
</gene>
<feature type="transmembrane region" description="Helical" evidence="1">
    <location>
        <begin position="12"/>
        <end position="38"/>
    </location>
</feature>
<dbReference type="Proteomes" id="UP000318384">
    <property type="component" value="Chromosome"/>
</dbReference>
<dbReference type="EMBL" id="CP037422">
    <property type="protein sequence ID" value="QDU06921.1"/>
    <property type="molecule type" value="Genomic_DNA"/>
</dbReference>
<keyword evidence="3" id="KW-1185">Reference proteome</keyword>
<proteinExistence type="predicted"/>
<dbReference type="AlphaFoldDB" id="A0A517WNT0"/>